<evidence type="ECO:0000256" key="3">
    <source>
        <dbReference type="ARBA" id="ARBA00022475"/>
    </source>
</evidence>
<evidence type="ECO:0000256" key="5">
    <source>
        <dbReference type="ARBA" id="ARBA00022989"/>
    </source>
</evidence>
<dbReference type="Pfam" id="PF00528">
    <property type="entry name" value="BPD_transp_1"/>
    <property type="match status" value="1"/>
</dbReference>
<protein>
    <submittedName>
        <fullName evidence="9">Carbohydrate ABC transporter permease</fullName>
    </submittedName>
</protein>
<keyword evidence="6 7" id="KW-0472">Membrane</keyword>
<keyword evidence="4 7" id="KW-0812">Transmembrane</keyword>
<dbReference type="CDD" id="cd06261">
    <property type="entry name" value="TM_PBP2"/>
    <property type="match status" value="1"/>
</dbReference>
<gene>
    <name evidence="9" type="ORF">ACFO0C_22860</name>
</gene>
<feature type="transmembrane region" description="Helical" evidence="7">
    <location>
        <begin position="248"/>
        <end position="269"/>
    </location>
</feature>
<dbReference type="RefSeq" id="WP_378068704.1">
    <property type="nucleotide sequence ID" value="NZ_JBHSBL010000018.1"/>
</dbReference>
<dbReference type="PANTHER" id="PTHR43744:SF12">
    <property type="entry name" value="ABC TRANSPORTER PERMEASE PROTEIN MG189-RELATED"/>
    <property type="match status" value="1"/>
</dbReference>
<sequence>MSTRLVSRAPQDTPGTWKSYLGLTAILLVSAFPVYWMFVIATSSDDAVMKSPPSVIPGDQLMVNLREVFTMQDVYFTASLINSLIVALAVTASTLFFCSLAGFAFAKLRFKGNNVLMFVVILTLTVPNQLGVVALYILMGKLGWNGQLIAVIAPGLVSAFGVFYMRQFIAHAIPDELVEAARIDGALTLRIYWTVVVPAIRPALAVLGLLTFVATWNDFQWPLITLNGTDFPTSMVALSDLASGNYVVYRRVLAGAFVATVPLVILLLVGGRQLVRGIMEGALK</sequence>
<evidence type="ECO:0000313" key="10">
    <source>
        <dbReference type="Proteomes" id="UP001595867"/>
    </source>
</evidence>
<evidence type="ECO:0000256" key="7">
    <source>
        <dbReference type="RuleBase" id="RU363032"/>
    </source>
</evidence>
<feature type="domain" description="ABC transmembrane type-1" evidence="8">
    <location>
        <begin position="80"/>
        <end position="270"/>
    </location>
</feature>
<evidence type="ECO:0000256" key="2">
    <source>
        <dbReference type="ARBA" id="ARBA00022448"/>
    </source>
</evidence>
<name>A0ABV8IVR0_9ACTN</name>
<keyword evidence="5 7" id="KW-1133">Transmembrane helix</keyword>
<proteinExistence type="inferred from homology"/>
<feature type="transmembrane region" description="Helical" evidence="7">
    <location>
        <begin position="191"/>
        <end position="216"/>
    </location>
</feature>
<dbReference type="EMBL" id="JBHSBL010000018">
    <property type="protein sequence ID" value="MFC4067786.1"/>
    <property type="molecule type" value="Genomic_DNA"/>
</dbReference>
<keyword evidence="2 7" id="KW-0813">Transport</keyword>
<organism evidence="9 10">
    <name type="scientific">Actinoplanes subglobosus</name>
    <dbReference type="NCBI Taxonomy" id="1547892"/>
    <lineage>
        <taxon>Bacteria</taxon>
        <taxon>Bacillati</taxon>
        <taxon>Actinomycetota</taxon>
        <taxon>Actinomycetes</taxon>
        <taxon>Micromonosporales</taxon>
        <taxon>Micromonosporaceae</taxon>
        <taxon>Actinoplanes</taxon>
    </lineage>
</organism>
<dbReference type="SUPFAM" id="SSF161098">
    <property type="entry name" value="MetI-like"/>
    <property type="match status" value="1"/>
</dbReference>
<comment type="caution">
    <text evidence="9">The sequence shown here is derived from an EMBL/GenBank/DDBJ whole genome shotgun (WGS) entry which is preliminary data.</text>
</comment>
<dbReference type="PROSITE" id="PS50928">
    <property type="entry name" value="ABC_TM1"/>
    <property type="match status" value="1"/>
</dbReference>
<keyword evidence="3" id="KW-1003">Cell membrane</keyword>
<comment type="similarity">
    <text evidence="7">Belongs to the binding-protein-dependent transport system permease family.</text>
</comment>
<comment type="subcellular location">
    <subcellularLocation>
        <location evidence="1 7">Cell membrane</location>
        <topology evidence="1 7">Multi-pass membrane protein</topology>
    </subcellularLocation>
</comment>
<dbReference type="InterPro" id="IPR000515">
    <property type="entry name" value="MetI-like"/>
</dbReference>
<accession>A0ABV8IVR0</accession>
<keyword evidence="10" id="KW-1185">Reference proteome</keyword>
<evidence type="ECO:0000256" key="1">
    <source>
        <dbReference type="ARBA" id="ARBA00004651"/>
    </source>
</evidence>
<evidence type="ECO:0000259" key="8">
    <source>
        <dbReference type="PROSITE" id="PS50928"/>
    </source>
</evidence>
<feature type="transmembrane region" description="Helical" evidence="7">
    <location>
        <begin position="74"/>
        <end position="103"/>
    </location>
</feature>
<feature type="transmembrane region" description="Helical" evidence="7">
    <location>
        <begin position="144"/>
        <end position="164"/>
    </location>
</feature>
<feature type="transmembrane region" description="Helical" evidence="7">
    <location>
        <begin position="20"/>
        <end position="41"/>
    </location>
</feature>
<dbReference type="Gene3D" id="1.10.3720.10">
    <property type="entry name" value="MetI-like"/>
    <property type="match status" value="1"/>
</dbReference>
<evidence type="ECO:0000313" key="9">
    <source>
        <dbReference type="EMBL" id="MFC4067786.1"/>
    </source>
</evidence>
<dbReference type="Proteomes" id="UP001595867">
    <property type="component" value="Unassembled WGS sequence"/>
</dbReference>
<evidence type="ECO:0000256" key="6">
    <source>
        <dbReference type="ARBA" id="ARBA00023136"/>
    </source>
</evidence>
<reference evidence="10" key="1">
    <citation type="journal article" date="2019" name="Int. J. Syst. Evol. Microbiol.">
        <title>The Global Catalogue of Microorganisms (GCM) 10K type strain sequencing project: providing services to taxonomists for standard genome sequencing and annotation.</title>
        <authorList>
            <consortium name="The Broad Institute Genomics Platform"/>
            <consortium name="The Broad Institute Genome Sequencing Center for Infectious Disease"/>
            <person name="Wu L."/>
            <person name="Ma J."/>
        </authorList>
    </citation>
    <scope>NUCLEOTIDE SEQUENCE [LARGE SCALE GENOMIC DNA]</scope>
    <source>
        <strain evidence="10">TBRC 5832</strain>
    </source>
</reference>
<dbReference type="PANTHER" id="PTHR43744">
    <property type="entry name" value="ABC TRANSPORTER PERMEASE PROTEIN MG189-RELATED-RELATED"/>
    <property type="match status" value="1"/>
</dbReference>
<evidence type="ECO:0000256" key="4">
    <source>
        <dbReference type="ARBA" id="ARBA00022692"/>
    </source>
</evidence>
<dbReference type="InterPro" id="IPR035906">
    <property type="entry name" value="MetI-like_sf"/>
</dbReference>
<feature type="transmembrane region" description="Helical" evidence="7">
    <location>
        <begin position="115"/>
        <end position="138"/>
    </location>
</feature>